<dbReference type="NCBIfam" id="TIGR00756">
    <property type="entry name" value="PPR"/>
    <property type="match status" value="2"/>
</dbReference>
<dbReference type="Pfam" id="PF13812">
    <property type="entry name" value="PPR_3"/>
    <property type="match status" value="1"/>
</dbReference>
<feature type="repeat" description="PPR" evidence="2">
    <location>
        <begin position="121"/>
        <end position="155"/>
    </location>
</feature>
<dbReference type="Pfam" id="PF20431">
    <property type="entry name" value="E_motif"/>
    <property type="match status" value="1"/>
</dbReference>
<accession>A0A067LA25</accession>
<dbReference type="Proteomes" id="UP000027138">
    <property type="component" value="Unassembled WGS sequence"/>
</dbReference>
<dbReference type="OrthoDB" id="185373at2759"/>
<dbReference type="PANTHER" id="PTHR47926:SF452">
    <property type="entry name" value="PENTATRICOPEPTIDE REPEAT-CONTAINING PROTEIN"/>
    <property type="match status" value="1"/>
</dbReference>
<dbReference type="PROSITE" id="PS51375">
    <property type="entry name" value="PPR"/>
    <property type="match status" value="2"/>
</dbReference>
<feature type="repeat" description="PPR" evidence="2">
    <location>
        <begin position="225"/>
        <end position="259"/>
    </location>
</feature>
<dbReference type="InterPro" id="IPR011990">
    <property type="entry name" value="TPR-like_helical_dom_sf"/>
</dbReference>
<dbReference type="EMBL" id="KK914318">
    <property type="protein sequence ID" value="KDP41355.1"/>
    <property type="molecule type" value="Genomic_DNA"/>
</dbReference>
<proteinExistence type="predicted"/>
<dbReference type="InterPro" id="IPR046848">
    <property type="entry name" value="E_motif"/>
</dbReference>
<gene>
    <name evidence="3" type="ORF">JCGZ_15762</name>
</gene>
<dbReference type="GO" id="GO:0003723">
    <property type="term" value="F:RNA binding"/>
    <property type="evidence" value="ECO:0007669"/>
    <property type="project" value="InterPro"/>
</dbReference>
<keyword evidence="1" id="KW-0677">Repeat</keyword>
<dbReference type="PANTHER" id="PTHR47926">
    <property type="entry name" value="PENTATRICOPEPTIDE REPEAT-CONTAINING PROTEIN"/>
    <property type="match status" value="1"/>
</dbReference>
<protein>
    <recommendedName>
        <fullName evidence="5">Pentacotripeptide-repeat region of PRORP domain-containing protein</fullName>
    </recommendedName>
</protein>
<evidence type="ECO:0000313" key="3">
    <source>
        <dbReference type="EMBL" id="KDP41355.1"/>
    </source>
</evidence>
<dbReference type="STRING" id="180498.A0A067LA25"/>
<dbReference type="Pfam" id="PF01535">
    <property type="entry name" value="PPR"/>
    <property type="match status" value="3"/>
</dbReference>
<evidence type="ECO:0008006" key="5">
    <source>
        <dbReference type="Google" id="ProtNLM"/>
    </source>
</evidence>
<dbReference type="AlphaFoldDB" id="A0A067LA25"/>
<keyword evidence="4" id="KW-1185">Reference proteome</keyword>
<dbReference type="InterPro" id="IPR002885">
    <property type="entry name" value="PPR_rpt"/>
</dbReference>
<evidence type="ECO:0000256" key="1">
    <source>
        <dbReference type="ARBA" id="ARBA00022737"/>
    </source>
</evidence>
<dbReference type="GO" id="GO:0009451">
    <property type="term" value="P:RNA modification"/>
    <property type="evidence" value="ECO:0007669"/>
    <property type="project" value="InterPro"/>
</dbReference>
<reference evidence="3 4" key="1">
    <citation type="journal article" date="2014" name="PLoS ONE">
        <title>Global Analysis of Gene Expression Profiles in Physic Nut (Jatropha curcas L.) Seedlings Exposed to Salt Stress.</title>
        <authorList>
            <person name="Zhang L."/>
            <person name="Zhang C."/>
            <person name="Wu P."/>
            <person name="Chen Y."/>
            <person name="Li M."/>
            <person name="Jiang H."/>
            <person name="Wu G."/>
        </authorList>
    </citation>
    <scope>NUCLEOTIDE SEQUENCE [LARGE SCALE GENOMIC DNA]</scope>
    <source>
        <strain evidence="4">cv. GZQX0401</strain>
        <tissue evidence="3">Young leaves</tissue>
    </source>
</reference>
<evidence type="ECO:0000313" key="4">
    <source>
        <dbReference type="Proteomes" id="UP000027138"/>
    </source>
</evidence>
<organism evidence="3 4">
    <name type="scientific">Jatropha curcas</name>
    <name type="common">Barbados nut</name>
    <dbReference type="NCBI Taxonomy" id="180498"/>
    <lineage>
        <taxon>Eukaryota</taxon>
        <taxon>Viridiplantae</taxon>
        <taxon>Streptophyta</taxon>
        <taxon>Embryophyta</taxon>
        <taxon>Tracheophyta</taxon>
        <taxon>Spermatophyta</taxon>
        <taxon>Magnoliopsida</taxon>
        <taxon>eudicotyledons</taxon>
        <taxon>Gunneridae</taxon>
        <taxon>Pentapetalae</taxon>
        <taxon>rosids</taxon>
        <taxon>fabids</taxon>
        <taxon>Malpighiales</taxon>
        <taxon>Euphorbiaceae</taxon>
        <taxon>Crotonoideae</taxon>
        <taxon>Jatropheae</taxon>
        <taxon>Jatropha</taxon>
    </lineage>
</organism>
<dbReference type="InterPro" id="IPR046960">
    <property type="entry name" value="PPR_At4g14850-like_plant"/>
</dbReference>
<dbReference type="FunFam" id="1.25.40.10:FF:000790">
    <property type="entry name" value="Pentatricopeptide repeat-containing protein"/>
    <property type="match status" value="1"/>
</dbReference>
<sequence>MLLLSLLRFLKPTKTLYPYIIRKCFSKWASAIENASSPHKALDLYSSMHRNAIPIDIFSVVFTLKSGSRLQNRTVIDHLHSHTIKLGFVANFYVANSLLNAYVATSFDKACILFDEMPERNTVMWNTMITGHSRSGNIDKARSLFYEMPLRDVSSYSSMIAAFSNHGCWNEGLLLFREMMAGGQIKPNQVTIGTVLSCCINMDSLGLLIGKSVHGFILKKGWELNVVIGNILVDMYAKCGFLKNALQVFDFMHERNVKTGTALICEAAQHGFSQVSLSLLKMMQEAGIRPNDLTFTGILNACVHSGLDVEGGKHFWMIEEYGLEGKIQHYGCMVDLFGKAGLLEEAFEVIKTMKFEANIVIWGSFLSACKEHKQFDLAERAIEQVSRIIKPENDGGIYTLICALYASNEKWDDVERVRKLMLDQNVRKVEGLSFIRKGL</sequence>
<name>A0A067LA25_JATCU</name>
<dbReference type="Gene3D" id="1.25.40.10">
    <property type="entry name" value="Tetratricopeptide repeat domain"/>
    <property type="match status" value="3"/>
</dbReference>
<evidence type="ECO:0000256" key="2">
    <source>
        <dbReference type="PROSITE-ProRule" id="PRU00708"/>
    </source>
</evidence>